<evidence type="ECO:0000313" key="8">
    <source>
        <dbReference type="Proteomes" id="UP000587070"/>
    </source>
</evidence>
<keyword evidence="8" id="KW-1185">Reference proteome</keyword>
<dbReference type="GO" id="GO:0009086">
    <property type="term" value="P:methionine biosynthetic process"/>
    <property type="evidence" value="ECO:0007669"/>
    <property type="project" value="UniProtKB-UniRule"/>
</dbReference>
<dbReference type="RefSeq" id="WP_153116586.1">
    <property type="nucleotide sequence ID" value="NZ_JACIGE010000006.1"/>
</dbReference>
<feature type="binding site" evidence="4">
    <location>
        <position position="210"/>
    </location>
    <ligand>
        <name>substrate</name>
    </ligand>
</feature>
<feature type="active site" evidence="4 5">
    <location>
        <position position="335"/>
    </location>
</feature>
<keyword evidence="2 4" id="KW-0486">Methionine biosynthesis</keyword>
<dbReference type="Pfam" id="PF00561">
    <property type="entry name" value="Abhydrolase_1"/>
    <property type="match status" value="1"/>
</dbReference>
<dbReference type="PIRSF" id="PIRSF000443">
    <property type="entry name" value="Homoser_Ac_trans"/>
    <property type="match status" value="1"/>
</dbReference>
<dbReference type="UniPathway" id="UPA00051">
    <property type="reaction ID" value="UER00074"/>
</dbReference>
<keyword evidence="3 4" id="KW-0012">Acyltransferase</keyword>
<dbReference type="HAMAP" id="MF_00296">
    <property type="entry name" value="MetX_acyltransf"/>
    <property type="match status" value="1"/>
</dbReference>
<comment type="subunit">
    <text evidence="4">Homodimer.</text>
</comment>
<comment type="similarity">
    <text evidence="4">Belongs to the AB hydrolase superfamily. MetX family.</text>
</comment>
<dbReference type="PANTHER" id="PTHR32268:SF11">
    <property type="entry name" value="HOMOSERINE O-ACETYLTRANSFERASE"/>
    <property type="match status" value="1"/>
</dbReference>
<dbReference type="OrthoDB" id="9800754at2"/>
<comment type="catalytic activity">
    <reaction evidence="4">
        <text>L-homoserine + acetyl-CoA = O-acetyl-L-homoserine + CoA</text>
        <dbReference type="Rhea" id="RHEA:13701"/>
        <dbReference type="ChEBI" id="CHEBI:57287"/>
        <dbReference type="ChEBI" id="CHEBI:57288"/>
        <dbReference type="ChEBI" id="CHEBI:57476"/>
        <dbReference type="ChEBI" id="CHEBI:57716"/>
        <dbReference type="EC" id="2.3.1.31"/>
    </reaction>
</comment>
<evidence type="ECO:0000256" key="5">
    <source>
        <dbReference type="PIRSR" id="PIRSR000443-1"/>
    </source>
</evidence>
<dbReference type="NCBIfam" id="NF001209">
    <property type="entry name" value="PRK00175.1"/>
    <property type="match status" value="1"/>
</dbReference>
<dbReference type="GO" id="GO:0009092">
    <property type="term" value="P:homoserine metabolic process"/>
    <property type="evidence" value="ECO:0007669"/>
    <property type="project" value="TreeGrafter"/>
</dbReference>
<feature type="domain" description="AB hydrolase-1" evidence="6">
    <location>
        <begin position="46"/>
        <end position="338"/>
    </location>
</feature>
<evidence type="ECO:0000256" key="3">
    <source>
        <dbReference type="ARBA" id="ARBA00023315"/>
    </source>
</evidence>
<organism evidence="7 8">
    <name type="scientific">Rhodocyclus tenuis</name>
    <name type="common">Rhodospirillum tenue</name>
    <dbReference type="NCBI Taxonomy" id="1066"/>
    <lineage>
        <taxon>Bacteria</taxon>
        <taxon>Pseudomonadati</taxon>
        <taxon>Pseudomonadota</taxon>
        <taxon>Betaproteobacteria</taxon>
        <taxon>Rhodocyclales</taxon>
        <taxon>Rhodocyclaceae</taxon>
        <taxon>Rhodocyclus</taxon>
    </lineage>
</organism>
<reference evidence="7 8" key="1">
    <citation type="submission" date="2020-08" db="EMBL/GenBank/DDBJ databases">
        <title>Genome sequencing of Purple Non-Sulfur Bacteria from various extreme environments.</title>
        <authorList>
            <person name="Mayer M."/>
        </authorList>
    </citation>
    <scope>NUCLEOTIDE SEQUENCE [LARGE SCALE GENOMIC DNA]</scope>
    <source>
        <strain evidence="7 8">2761</strain>
    </source>
</reference>
<comment type="pathway">
    <text evidence="4">Amino-acid biosynthesis; L-methionine biosynthesis via de novo pathway; O-acetyl-L-homoserine from L-homoserine: step 1/1.</text>
</comment>
<sequence>MTAVASEGSLRRLALSQPFALESGESIPGLEIAYRSWGRLSPQGDNAIVVCHALTGNADADCWWSPLFGAGRALDPEKHFIVCSNTLGGCYGTTGPTSIAPDGRPWGKRFPRISIRDQVRAQIALADALGIAHIRCVIGGSMGGLQALEWALLDPERTGAVVSIAAAAKHSPWCIVWSEAQRLALRADPRFRDGDYAPDEPPRDGLAAARAIAMVSYRSAQSLDERFGRCSGGEVFGDRSRSPDDFAAQCWLRHHAHGLVERFDANTYLRLIDAMDTHDVALGRGDHASVLSQIRQPALIGSISSDALYVPADQRFLAAQLPHAELLEIDSAHGHDGFLIDAENFEPAIRRFIEQLPARQATPAAHDCAANDEPQLSGLASLLQFSC</sequence>
<evidence type="ECO:0000256" key="1">
    <source>
        <dbReference type="ARBA" id="ARBA00022679"/>
    </source>
</evidence>
<protein>
    <recommendedName>
        <fullName evidence="4">Homoserine O-acetyltransferase</fullName>
        <shortName evidence="4">HAT</shortName>
        <ecNumber evidence="4">2.3.1.31</ecNumber>
    </recommendedName>
    <alternativeName>
        <fullName evidence="4">Homoserine transacetylase</fullName>
        <shortName evidence="4">HTA</shortName>
    </alternativeName>
</protein>
<evidence type="ECO:0000313" key="7">
    <source>
        <dbReference type="EMBL" id="MBB4247538.1"/>
    </source>
</evidence>
<dbReference type="Proteomes" id="UP000587070">
    <property type="component" value="Unassembled WGS sequence"/>
</dbReference>
<name>A0A840GA42_RHOTE</name>
<keyword evidence="1 4" id="KW-0808">Transferase</keyword>
<comment type="function">
    <text evidence="4">Transfers an acetyl group from acetyl-CoA to L-homoserine, forming acetyl-L-homoserine.</text>
</comment>
<dbReference type="Gene3D" id="3.40.50.1820">
    <property type="entry name" value="alpha/beta hydrolase"/>
    <property type="match status" value="1"/>
</dbReference>
<accession>A0A840GA42</accession>
<dbReference type="InterPro" id="IPR000073">
    <property type="entry name" value="AB_hydrolase_1"/>
</dbReference>
<evidence type="ECO:0000256" key="4">
    <source>
        <dbReference type="HAMAP-Rule" id="MF_00296"/>
    </source>
</evidence>
<dbReference type="PANTHER" id="PTHR32268">
    <property type="entry name" value="HOMOSERINE O-ACETYLTRANSFERASE"/>
    <property type="match status" value="1"/>
</dbReference>
<evidence type="ECO:0000256" key="2">
    <source>
        <dbReference type="ARBA" id="ARBA00023167"/>
    </source>
</evidence>
<feature type="active site" description="Nucleophile" evidence="4 5">
    <location>
        <position position="141"/>
    </location>
</feature>
<evidence type="ECO:0000259" key="6">
    <source>
        <dbReference type="Pfam" id="PF00561"/>
    </source>
</evidence>
<keyword evidence="4" id="KW-0963">Cytoplasm</keyword>
<comment type="subcellular location">
    <subcellularLocation>
        <location evidence="4">Cytoplasm</location>
    </subcellularLocation>
</comment>
<dbReference type="NCBIfam" id="TIGR01392">
    <property type="entry name" value="homoserO_Ac_trn"/>
    <property type="match status" value="1"/>
</dbReference>
<keyword evidence="4" id="KW-0028">Amino-acid biosynthesis</keyword>
<dbReference type="SUPFAM" id="SSF53474">
    <property type="entry name" value="alpha/beta-Hydrolases"/>
    <property type="match status" value="1"/>
</dbReference>
<dbReference type="GO" id="GO:0005737">
    <property type="term" value="C:cytoplasm"/>
    <property type="evidence" value="ECO:0007669"/>
    <property type="project" value="UniProtKB-SubCell"/>
</dbReference>
<dbReference type="InterPro" id="IPR008220">
    <property type="entry name" value="HAT_MetX-like"/>
</dbReference>
<dbReference type="EC" id="2.3.1.31" evidence="4"/>
<dbReference type="EMBL" id="JACIGE010000006">
    <property type="protein sequence ID" value="MBB4247538.1"/>
    <property type="molecule type" value="Genomic_DNA"/>
</dbReference>
<proteinExistence type="inferred from homology"/>
<feature type="active site" evidence="4 5">
    <location>
        <position position="306"/>
    </location>
</feature>
<dbReference type="InterPro" id="IPR029058">
    <property type="entry name" value="AB_hydrolase_fold"/>
</dbReference>
<gene>
    <name evidence="4" type="primary">metXA</name>
    <name evidence="7" type="ORF">GGD90_001912</name>
</gene>
<dbReference type="AlphaFoldDB" id="A0A840GA42"/>
<comment type="caution">
    <text evidence="4">Lacks conserved residue(s) required for the propagation of feature annotation.</text>
</comment>
<comment type="caution">
    <text evidence="7">The sequence shown here is derived from an EMBL/GenBank/DDBJ whole genome shotgun (WGS) entry which is preliminary data.</text>
</comment>
<dbReference type="GO" id="GO:0004414">
    <property type="term" value="F:homoserine O-acetyltransferase activity"/>
    <property type="evidence" value="ECO:0007669"/>
    <property type="project" value="UniProtKB-UniRule"/>
</dbReference>
<feature type="binding site" evidence="4">
    <location>
        <position position="336"/>
    </location>
    <ligand>
        <name>substrate</name>
    </ligand>
</feature>